<dbReference type="PANTHER" id="PTHR43476:SF4">
    <property type="entry name" value="BLR0106 PROTEIN"/>
    <property type="match status" value="1"/>
</dbReference>
<name>A0A239CGU2_9ACTN</name>
<dbReference type="InterPro" id="IPR036188">
    <property type="entry name" value="FAD/NAD-bd_sf"/>
</dbReference>
<dbReference type="Gene3D" id="3.30.9.10">
    <property type="entry name" value="D-Amino Acid Oxidase, subunit A, domain 2"/>
    <property type="match status" value="1"/>
</dbReference>
<organism evidence="4 5">
    <name type="scientific">Geodermatophilus pulveris</name>
    <dbReference type="NCBI Taxonomy" id="1564159"/>
    <lineage>
        <taxon>Bacteria</taxon>
        <taxon>Bacillati</taxon>
        <taxon>Actinomycetota</taxon>
        <taxon>Actinomycetes</taxon>
        <taxon>Geodermatophilales</taxon>
        <taxon>Geodermatophilaceae</taxon>
        <taxon>Geodermatophilus</taxon>
    </lineage>
</organism>
<keyword evidence="1" id="KW-0560">Oxidoreductase</keyword>
<dbReference type="RefSeq" id="WP_089304624.1">
    <property type="nucleotide sequence ID" value="NZ_FZOO01000002.1"/>
</dbReference>
<dbReference type="Pfam" id="PF01494">
    <property type="entry name" value="FAD_binding_3"/>
    <property type="match status" value="1"/>
</dbReference>
<feature type="domain" description="FAD-binding" evidence="3">
    <location>
        <begin position="2"/>
        <end position="342"/>
    </location>
</feature>
<evidence type="ECO:0000259" key="3">
    <source>
        <dbReference type="Pfam" id="PF01494"/>
    </source>
</evidence>
<dbReference type="GO" id="GO:0071949">
    <property type="term" value="F:FAD binding"/>
    <property type="evidence" value="ECO:0007669"/>
    <property type="project" value="InterPro"/>
</dbReference>
<evidence type="ECO:0000313" key="5">
    <source>
        <dbReference type="Proteomes" id="UP000198373"/>
    </source>
</evidence>
<dbReference type="EMBL" id="FZOO01000002">
    <property type="protein sequence ID" value="SNS19456.1"/>
    <property type="molecule type" value="Genomic_DNA"/>
</dbReference>
<evidence type="ECO:0000313" key="4">
    <source>
        <dbReference type="EMBL" id="SNS19456.1"/>
    </source>
</evidence>
<accession>A0A239CGU2</accession>
<keyword evidence="2" id="KW-0520">NAD</keyword>
<dbReference type="PRINTS" id="PR00420">
    <property type="entry name" value="RNGMNOXGNASE"/>
</dbReference>
<dbReference type="NCBIfam" id="NF006091">
    <property type="entry name" value="PRK08243.1"/>
    <property type="match status" value="1"/>
</dbReference>
<evidence type="ECO:0000256" key="2">
    <source>
        <dbReference type="ARBA" id="ARBA00023027"/>
    </source>
</evidence>
<reference evidence="5" key="1">
    <citation type="submission" date="2017-06" db="EMBL/GenBank/DDBJ databases">
        <authorList>
            <person name="Varghese N."/>
            <person name="Submissions S."/>
        </authorList>
    </citation>
    <scope>NUCLEOTIDE SEQUENCE [LARGE SCALE GENOMIC DNA]</scope>
    <source>
        <strain evidence="5">DSM 46839</strain>
    </source>
</reference>
<sequence length="389" mass="42829">MRTQVGIIGAGPAGLLLSRLLTLQGIDSVVLENRSRDYVQARIRAGVLEQHTVDTLTAAGLGMRLHREGLEHTGIHLQYPGVRHTLDFPSLCGRTVWVYGQTEVVKDLIAAQLDGGPPLLFGVSDVTPEDVDTDSPRIRFTDADGVPRVLECDAVAGTDGFHGPSRALVQAAGGRVWERTYPYAWLGILADAAPATDELIYAWHRDGFALYSMRSPSVSRLYLQVDPAERVEDWSDERVWDALDTRMALDGWSVNRGPVTEKSVLPMRSFVSSPMRRGRLFLAGDAAHIVPPTGAKGLNLAVADVTLLAQALVRLLQDKETDLADSYSDRALARVWRCTHFSWWMTSMLHTSGDDFDAELQLSQLRRVCSSEPAARELAENYTGLPLDL</sequence>
<proteinExistence type="predicted"/>
<keyword evidence="5" id="KW-1185">Reference proteome</keyword>
<evidence type="ECO:0000256" key="1">
    <source>
        <dbReference type="ARBA" id="ARBA00023002"/>
    </source>
</evidence>
<dbReference type="InterPro" id="IPR002938">
    <property type="entry name" value="FAD-bd"/>
</dbReference>
<protein>
    <submittedName>
        <fullName evidence="4">p-hydroxybenzoate 3-monooxygenase</fullName>
    </submittedName>
</protein>
<dbReference type="GO" id="GO:0004497">
    <property type="term" value="F:monooxygenase activity"/>
    <property type="evidence" value="ECO:0007669"/>
    <property type="project" value="UniProtKB-KW"/>
</dbReference>
<dbReference type="Gene3D" id="3.50.50.60">
    <property type="entry name" value="FAD/NAD(P)-binding domain"/>
    <property type="match status" value="1"/>
</dbReference>
<dbReference type="InterPro" id="IPR050631">
    <property type="entry name" value="PheA/TfdB_FAD_monoxygenase"/>
</dbReference>
<dbReference type="SUPFAM" id="SSF51905">
    <property type="entry name" value="FAD/NAD(P)-binding domain"/>
    <property type="match status" value="1"/>
</dbReference>
<gene>
    <name evidence="4" type="ORF">SAMN06893096_102445</name>
</gene>
<keyword evidence="4" id="KW-0503">Monooxygenase</keyword>
<dbReference type="Proteomes" id="UP000198373">
    <property type="component" value="Unassembled WGS sequence"/>
</dbReference>
<dbReference type="AlphaFoldDB" id="A0A239CGU2"/>
<dbReference type="PANTHER" id="PTHR43476">
    <property type="entry name" value="3-(3-HYDROXY-PHENYL)PROPIONATE/3-HYDROXYCINNAMIC ACID HYDROXYLASE"/>
    <property type="match status" value="1"/>
</dbReference>
<dbReference type="SUPFAM" id="SSF54373">
    <property type="entry name" value="FAD-linked reductases, C-terminal domain"/>
    <property type="match status" value="1"/>
</dbReference>
<dbReference type="OrthoDB" id="9791689at2"/>